<dbReference type="InterPro" id="IPR011075">
    <property type="entry name" value="TetR_C"/>
</dbReference>
<dbReference type="SUPFAM" id="SSF48498">
    <property type="entry name" value="Tetracyclin repressor-like, C-terminal domain"/>
    <property type="match status" value="1"/>
</dbReference>
<dbReference type="GO" id="GO:0003700">
    <property type="term" value="F:DNA-binding transcription factor activity"/>
    <property type="evidence" value="ECO:0007669"/>
    <property type="project" value="TreeGrafter"/>
</dbReference>
<organism evidence="4 5">
    <name type="scientific">Celeribacter marinus</name>
    <dbReference type="NCBI Taxonomy" id="1397108"/>
    <lineage>
        <taxon>Bacteria</taxon>
        <taxon>Pseudomonadati</taxon>
        <taxon>Pseudomonadota</taxon>
        <taxon>Alphaproteobacteria</taxon>
        <taxon>Rhodobacterales</taxon>
        <taxon>Roseobacteraceae</taxon>
        <taxon>Celeribacter</taxon>
    </lineage>
</organism>
<dbReference type="InterPro" id="IPR009057">
    <property type="entry name" value="Homeodomain-like_sf"/>
</dbReference>
<evidence type="ECO:0000256" key="2">
    <source>
        <dbReference type="ARBA" id="ARBA00023125"/>
    </source>
</evidence>
<name>A0A0P0A1S2_9RHOB</name>
<dbReference type="EMBL" id="CP012023">
    <property type="protein sequence ID" value="ALI56718.1"/>
    <property type="molecule type" value="Genomic_DNA"/>
</dbReference>
<dbReference type="STRING" id="1397108.IMCC12053_2771"/>
<dbReference type="PROSITE" id="PS50977">
    <property type="entry name" value="HTH_TETR_2"/>
    <property type="match status" value="1"/>
</dbReference>
<dbReference type="Pfam" id="PF16859">
    <property type="entry name" value="TetR_C_11"/>
    <property type="match status" value="1"/>
</dbReference>
<keyword evidence="3" id="KW-0804">Transcription</keyword>
<keyword evidence="2" id="KW-0238">DNA-binding</keyword>
<evidence type="ECO:0000256" key="1">
    <source>
        <dbReference type="ARBA" id="ARBA00023015"/>
    </source>
</evidence>
<reference evidence="4 5" key="1">
    <citation type="submission" date="2015-05" db="EMBL/GenBank/DDBJ databases">
        <authorList>
            <person name="Wang D.B."/>
            <person name="Wang M."/>
        </authorList>
    </citation>
    <scope>NUCLEOTIDE SEQUENCE [LARGE SCALE GENOMIC DNA]</scope>
    <source>
        <strain evidence="4 5">IMCC 12053</strain>
    </source>
</reference>
<dbReference type="Gene3D" id="1.10.357.10">
    <property type="entry name" value="Tetracycline Repressor, domain 2"/>
    <property type="match status" value="1"/>
</dbReference>
<dbReference type="InterPro" id="IPR036271">
    <property type="entry name" value="Tet_transcr_reg_TetR-rel_C_sf"/>
</dbReference>
<evidence type="ECO:0000256" key="3">
    <source>
        <dbReference type="ARBA" id="ARBA00023163"/>
    </source>
</evidence>
<dbReference type="Proteomes" id="UP000064920">
    <property type="component" value="Chromosome"/>
</dbReference>
<evidence type="ECO:0000313" key="5">
    <source>
        <dbReference type="Proteomes" id="UP000064920"/>
    </source>
</evidence>
<sequence>MPPPSPSAKTVTRRSIGARQNPEAEAAILSAAVTVLTQKGPKGLTMDAVAREAKAGKATIYRWWPTRGALLVAVYNRIKGDHRHADTGRFESDLATFFDYVFAFWRGDAGRVFALIIAEAQSDADVALALDAYRLERIAAWKEVIARAQKRGEVRANVVPDVLANSIIAVAWYHLITGRLDVGGAQLAAPIAAGWA</sequence>
<gene>
    <name evidence="4" type="ORF">IMCC12053_2771</name>
</gene>
<dbReference type="PATRIC" id="fig|1397108.4.peg.2833"/>
<dbReference type="PANTHER" id="PTHR30055">
    <property type="entry name" value="HTH-TYPE TRANSCRIPTIONAL REGULATOR RUTR"/>
    <property type="match status" value="1"/>
</dbReference>
<dbReference type="SUPFAM" id="SSF46689">
    <property type="entry name" value="Homeodomain-like"/>
    <property type="match status" value="1"/>
</dbReference>
<evidence type="ECO:0000313" key="4">
    <source>
        <dbReference type="EMBL" id="ALI56718.1"/>
    </source>
</evidence>
<keyword evidence="1" id="KW-0805">Transcription regulation</keyword>
<dbReference type="InterPro" id="IPR001647">
    <property type="entry name" value="HTH_TetR"/>
</dbReference>
<dbReference type="AlphaFoldDB" id="A0A0P0A1S2"/>
<dbReference type="OrthoDB" id="9796019at2"/>
<dbReference type="PANTHER" id="PTHR30055:SF148">
    <property type="entry name" value="TETR-FAMILY TRANSCRIPTIONAL REGULATOR"/>
    <property type="match status" value="1"/>
</dbReference>
<accession>A0A0P0A1S2</accession>
<dbReference type="Pfam" id="PF00440">
    <property type="entry name" value="TetR_N"/>
    <property type="match status" value="1"/>
</dbReference>
<dbReference type="Gene3D" id="1.10.10.60">
    <property type="entry name" value="Homeodomain-like"/>
    <property type="match status" value="1"/>
</dbReference>
<proteinExistence type="predicted"/>
<dbReference type="KEGG" id="cmar:IMCC12053_2771"/>
<dbReference type="InterPro" id="IPR050109">
    <property type="entry name" value="HTH-type_TetR-like_transc_reg"/>
</dbReference>
<protein>
    <submittedName>
        <fullName evidence="4">Transcriptional regulator, TetR family</fullName>
    </submittedName>
</protein>
<dbReference type="RefSeq" id="WP_062219899.1">
    <property type="nucleotide sequence ID" value="NZ_CP012023.1"/>
</dbReference>
<dbReference type="GO" id="GO:0000976">
    <property type="term" value="F:transcription cis-regulatory region binding"/>
    <property type="evidence" value="ECO:0007669"/>
    <property type="project" value="TreeGrafter"/>
</dbReference>
<keyword evidence="5" id="KW-1185">Reference proteome</keyword>